<dbReference type="HOGENOM" id="CLU_2058630_0_0_5"/>
<accession>B8IXV4</accession>
<dbReference type="AlphaFoldDB" id="B8IXV4"/>
<dbReference type="EMBL" id="CP001352">
    <property type="protein sequence ID" value="ACL63244.1"/>
    <property type="molecule type" value="Genomic_DNA"/>
</dbReference>
<dbReference type="eggNOG" id="ENOG5032DH3">
    <property type="taxonomic scope" value="Bacteria"/>
</dbReference>
<keyword evidence="2" id="KW-1185">Reference proteome</keyword>
<dbReference type="KEGG" id="mno:Mnod_8783"/>
<name>B8IXV4_METNO</name>
<proteinExistence type="predicted"/>
<protein>
    <submittedName>
        <fullName evidence="1">Uncharacterized protein</fullName>
    </submittedName>
</protein>
<sequence>MTKSDGHFAITPHTRAHVRERSPRVTDTLGHLVTVALADRFGPWANGISEPERTARLRCLRALTHLICGPRGWTLCDTLERAETDPDALVRSVDELGRLPALDRRKILSSFAHLHRRRR</sequence>
<evidence type="ECO:0000313" key="2">
    <source>
        <dbReference type="Proteomes" id="UP000008207"/>
    </source>
</evidence>
<geneLocation type="plasmid" evidence="1 2">
    <name>pMNOD03</name>
</geneLocation>
<reference evidence="2" key="1">
    <citation type="submission" date="2009-01" db="EMBL/GenBank/DDBJ databases">
        <title>Complete sequence of plasmid 3 of Methylobacterium nodulans ORS 2060.</title>
        <authorList>
            <consortium name="US DOE Joint Genome Institute"/>
            <person name="Lucas S."/>
            <person name="Copeland A."/>
            <person name="Lapidus A."/>
            <person name="Glavina del Rio T."/>
            <person name="Dalin E."/>
            <person name="Tice H."/>
            <person name="Bruce D."/>
            <person name="Goodwin L."/>
            <person name="Pitluck S."/>
            <person name="Sims D."/>
            <person name="Brettin T."/>
            <person name="Detter J.C."/>
            <person name="Han C."/>
            <person name="Larimer F."/>
            <person name="Land M."/>
            <person name="Hauser L."/>
            <person name="Kyrpides N."/>
            <person name="Ivanova N."/>
            <person name="Marx C.J."/>
            <person name="Richardson P."/>
        </authorList>
    </citation>
    <scope>NUCLEOTIDE SEQUENCE [LARGE SCALE GENOMIC DNA]</scope>
    <source>
        <strain evidence="2">LMG 21967 / CNCM I-2342 / ORS 2060</strain>
        <plasmid evidence="2">Plasmid pMNOD03</plasmid>
    </source>
</reference>
<evidence type="ECO:0000313" key="1">
    <source>
        <dbReference type="EMBL" id="ACL63244.1"/>
    </source>
</evidence>
<gene>
    <name evidence="1" type="ordered locus">Mnod_8783</name>
</gene>
<dbReference type="Proteomes" id="UP000008207">
    <property type="component" value="Plasmid pMNOD03"/>
</dbReference>
<keyword evidence="1" id="KW-0614">Plasmid</keyword>
<organism evidence="1 2">
    <name type="scientific">Methylobacterium nodulans (strain LMG 21967 / CNCM I-2342 / ORS 2060)</name>
    <dbReference type="NCBI Taxonomy" id="460265"/>
    <lineage>
        <taxon>Bacteria</taxon>
        <taxon>Pseudomonadati</taxon>
        <taxon>Pseudomonadota</taxon>
        <taxon>Alphaproteobacteria</taxon>
        <taxon>Hyphomicrobiales</taxon>
        <taxon>Methylobacteriaceae</taxon>
        <taxon>Methylobacterium</taxon>
    </lineage>
</organism>